<keyword evidence="2" id="KW-1185">Reference proteome</keyword>
<dbReference type="NCBIfam" id="NF007788">
    <property type="entry name" value="PRK10481.1"/>
    <property type="match status" value="1"/>
</dbReference>
<proteinExistence type="predicted"/>
<organism evidence="1 2">
    <name type="scientific">Acidilutibacter cellobiosedens</name>
    <dbReference type="NCBI Taxonomy" id="2507161"/>
    <lineage>
        <taxon>Bacteria</taxon>
        <taxon>Bacillati</taxon>
        <taxon>Bacillota</taxon>
        <taxon>Tissierellia</taxon>
        <taxon>Tissierellales</taxon>
        <taxon>Acidilutibacteraceae</taxon>
        <taxon>Acidilutibacter</taxon>
    </lineage>
</organism>
<dbReference type="AlphaFoldDB" id="A0A410Q8W0"/>
<dbReference type="InterPro" id="IPR010843">
    <property type="entry name" value="Uncharacterised_AroM"/>
</dbReference>
<accession>A0A410Q8W0</accession>
<dbReference type="Pfam" id="PF07302">
    <property type="entry name" value="AroM"/>
    <property type="match status" value="1"/>
</dbReference>
<reference evidence="2" key="1">
    <citation type="submission" date="2019-01" db="EMBL/GenBank/DDBJ databases">
        <title>Draft genomes of a novel of Sporanaerobacter strains.</title>
        <authorList>
            <person name="Ma S."/>
        </authorList>
    </citation>
    <scope>NUCLEOTIDE SEQUENCE [LARGE SCALE GENOMIC DNA]</scope>
    <source>
        <strain evidence="2">NJN-17</strain>
    </source>
</reference>
<dbReference type="EMBL" id="CP035282">
    <property type="protein sequence ID" value="QAT60417.1"/>
    <property type="molecule type" value="Genomic_DNA"/>
</dbReference>
<gene>
    <name evidence="1" type="ORF">EQM13_01930</name>
</gene>
<evidence type="ECO:0000313" key="2">
    <source>
        <dbReference type="Proteomes" id="UP000287969"/>
    </source>
</evidence>
<dbReference type="Proteomes" id="UP000287969">
    <property type="component" value="Chromosome"/>
</dbReference>
<dbReference type="OrthoDB" id="9798683at2"/>
<sequence>MEKLLIGDVDMKRVATITIGQSPRIDLVPEISKYMSGNIEIVEYGILDPYTYEESEKMLKPGRGDNVLVSRMRDGREIRMKEELVPDLIQKCIHKIEGEGINTIFLLCTGKFPEFEHKGLFIEPFSLLHSIVKNVVSDRIGVIVPDSSQIKQSIKYWRESGNEVSVRAVSPYKNFYEEIEKETLELKKENLPLIVLDCMGYSLEMKEKVKAITGKPVLLPRIVMAKLLEELA</sequence>
<protein>
    <submittedName>
        <fullName evidence="1">AroM family protein</fullName>
    </submittedName>
</protein>
<name>A0A410Q8W0_9FIRM</name>
<dbReference type="KEGG" id="spoa:EQM13_01930"/>
<evidence type="ECO:0000313" key="1">
    <source>
        <dbReference type="EMBL" id="QAT60417.1"/>
    </source>
</evidence>